<keyword evidence="1" id="KW-0472">Membrane</keyword>
<evidence type="ECO:0000256" key="1">
    <source>
        <dbReference type="SAM" id="Phobius"/>
    </source>
</evidence>
<dbReference type="KEGG" id="clup:CLUP02_14482"/>
<evidence type="ECO:0000313" key="3">
    <source>
        <dbReference type="Proteomes" id="UP000830671"/>
    </source>
</evidence>
<sequence>MYLATPRSERARPEAISICCRAFTEVQKDTFAAFERMDTTPSISYNQHLILCSSLFVFTKLDRASGNSLLQMAGDHKISSSPLPAQDALHMRAKMDPAGFISATSSTLCDLAKVMYWLNVAVVLLANILGFAGQDFAWKMSQVAGLLNETTFGFLVEIIPFIVPILKHETSVPRESSDENNLIPIIQAPILGSILTNLLLCLLRQWTTFSCCLRTLDPKYLRLCPQVRDNFQPPWDLVRQSRLLSLLHLYFTSGPLAITVIYRELLLAKAICGWWYGWTSYRGAFTSRSSARITGIFDEVIEIDEQRDADRKGDMEKPKFTLTGSIIVLFISWYYVPDQSSGLKLLPLYMIDNYIDMRSSRYTLPLPGSFHPCGSPQRATVVLVERALENPMDLDCRTLMIALLVLSILVCAVAERFRFVNATISIAALQELQQLLRKGQVAWIKVC</sequence>
<feature type="transmembrane region" description="Helical" evidence="1">
    <location>
        <begin position="114"/>
        <end position="132"/>
    </location>
</feature>
<proteinExistence type="predicted"/>
<protein>
    <submittedName>
        <fullName evidence="2">Calcium/proton exchanger</fullName>
    </submittedName>
</protein>
<accession>A0A9Q8WNC2</accession>
<name>A0A9Q8WNC2_9PEZI</name>
<feature type="transmembrane region" description="Helical" evidence="1">
    <location>
        <begin position="398"/>
        <end position="417"/>
    </location>
</feature>
<evidence type="ECO:0000313" key="2">
    <source>
        <dbReference type="EMBL" id="UQC88955.1"/>
    </source>
</evidence>
<feature type="transmembrane region" description="Helical" evidence="1">
    <location>
        <begin position="144"/>
        <end position="163"/>
    </location>
</feature>
<feature type="transmembrane region" description="Helical" evidence="1">
    <location>
        <begin position="320"/>
        <end position="336"/>
    </location>
</feature>
<dbReference type="GeneID" id="73348420"/>
<keyword evidence="1" id="KW-1133">Transmembrane helix</keyword>
<keyword evidence="3" id="KW-1185">Reference proteome</keyword>
<dbReference type="EMBL" id="CP019479">
    <property type="protein sequence ID" value="UQC88955.1"/>
    <property type="molecule type" value="Genomic_DNA"/>
</dbReference>
<gene>
    <name evidence="2" type="ORF">CLUP02_14482</name>
</gene>
<feature type="transmembrane region" description="Helical" evidence="1">
    <location>
        <begin position="183"/>
        <end position="203"/>
    </location>
</feature>
<keyword evidence="1" id="KW-0812">Transmembrane</keyword>
<reference evidence="2" key="1">
    <citation type="journal article" date="2021" name="Mol. Plant Microbe Interact.">
        <title>Complete Genome Sequence of the Plant-Pathogenic Fungus Colletotrichum lupini.</title>
        <authorList>
            <person name="Baroncelli R."/>
            <person name="Pensec F."/>
            <person name="Da Lio D."/>
            <person name="Boufleur T."/>
            <person name="Vicente I."/>
            <person name="Sarrocco S."/>
            <person name="Picot A."/>
            <person name="Baraldi E."/>
            <person name="Sukno S."/>
            <person name="Thon M."/>
            <person name="Le Floch G."/>
        </authorList>
    </citation>
    <scope>NUCLEOTIDE SEQUENCE</scope>
    <source>
        <strain evidence="2">IMI 504893</strain>
    </source>
</reference>
<dbReference type="AlphaFoldDB" id="A0A9Q8WNC2"/>
<dbReference type="Proteomes" id="UP000830671">
    <property type="component" value="Chromosome 7"/>
</dbReference>
<organism evidence="2 3">
    <name type="scientific">Colletotrichum lupini</name>
    <dbReference type="NCBI Taxonomy" id="145971"/>
    <lineage>
        <taxon>Eukaryota</taxon>
        <taxon>Fungi</taxon>
        <taxon>Dikarya</taxon>
        <taxon>Ascomycota</taxon>
        <taxon>Pezizomycotina</taxon>
        <taxon>Sordariomycetes</taxon>
        <taxon>Hypocreomycetidae</taxon>
        <taxon>Glomerellales</taxon>
        <taxon>Glomerellaceae</taxon>
        <taxon>Colletotrichum</taxon>
        <taxon>Colletotrichum acutatum species complex</taxon>
    </lineage>
</organism>
<dbReference type="RefSeq" id="XP_049150556.1">
    <property type="nucleotide sequence ID" value="XM_049293410.1"/>
</dbReference>